<organism evidence="3 4">
    <name type="scientific">Spirochaeta isovalerica</name>
    <dbReference type="NCBI Taxonomy" id="150"/>
    <lineage>
        <taxon>Bacteria</taxon>
        <taxon>Pseudomonadati</taxon>
        <taxon>Spirochaetota</taxon>
        <taxon>Spirochaetia</taxon>
        <taxon>Spirochaetales</taxon>
        <taxon>Spirochaetaceae</taxon>
        <taxon>Spirochaeta</taxon>
    </lineage>
</organism>
<dbReference type="EMBL" id="JACHGJ010000002">
    <property type="protein sequence ID" value="MBB6479533.1"/>
    <property type="molecule type" value="Genomic_DNA"/>
</dbReference>
<reference evidence="3 4" key="1">
    <citation type="submission" date="2020-08" db="EMBL/GenBank/DDBJ databases">
        <title>Genomic Encyclopedia of Type Strains, Phase IV (KMG-IV): sequencing the most valuable type-strain genomes for metagenomic binning, comparative biology and taxonomic classification.</title>
        <authorList>
            <person name="Goeker M."/>
        </authorList>
    </citation>
    <scope>NUCLEOTIDE SEQUENCE [LARGE SCALE GENOMIC DNA]</scope>
    <source>
        <strain evidence="3 4">DSM 2461</strain>
    </source>
</reference>
<proteinExistence type="predicted"/>
<dbReference type="Proteomes" id="UP000587760">
    <property type="component" value="Unassembled WGS sequence"/>
</dbReference>
<dbReference type="RefSeq" id="WP_184744848.1">
    <property type="nucleotide sequence ID" value="NZ_JACHGJ010000002.1"/>
</dbReference>
<dbReference type="AlphaFoldDB" id="A0A841R6S2"/>
<feature type="region of interest" description="Disordered" evidence="1">
    <location>
        <begin position="25"/>
        <end position="47"/>
    </location>
</feature>
<evidence type="ECO:0000313" key="4">
    <source>
        <dbReference type="Proteomes" id="UP000587760"/>
    </source>
</evidence>
<feature type="domain" description="Flagellar Assembly Protein A N-terminal region" evidence="2">
    <location>
        <begin position="46"/>
        <end position="123"/>
    </location>
</feature>
<evidence type="ECO:0000313" key="3">
    <source>
        <dbReference type="EMBL" id="MBB6479533.1"/>
    </source>
</evidence>
<keyword evidence="4" id="KW-1185">Reference proteome</keyword>
<gene>
    <name evidence="3" type="ORF">HNR50_001191</name>
</gene>
<feature type="compositionally biased region" description="Polar residues" evidence="1">
    <location>
        <begin position="34"/>
        <end position="45"/>
    </location>
</feature>
<comment type="caution">
    <text evidence="3">The sequence shown here is derived from an EMBL/GenBank/DDBJ whole genome shotgun (WGS) entry which is preliminary data.</text>
</comment>
<protein>
    <submittedName>
        <fullName evidence="3">Uncharacterized protein (DUF342 family)</fullName>
    </submittedName>
</protein>
<accession>A0A841R6S2</accession>
<dbReference type="InterPro" id="IPR046866">
    <property type="entry name" value="FapA_N"/>
</dbReference>
<name>A0A841R6S2_9SPIO</name>
<dbReference type="Pfam" id="PF20250">
    <property type="entry name" value="FapA_N"/>
    <property type="match status" value="1"/>
</dbReference>
<evidence type="ECO:0000259" key="2">
    <source>
        <dbReference type="Pfam" id="PF20250"/>
    </source>
</evidence>
<evidence type="ECO:0000256" key="1">
    <source>
        <dbReference type="SAM" id="MobiDB-lite"/>
    </source>
</evidence>
<sequence length="124" mass="13604">MKPVGNEEQKDDSVKEIIESVMEQDCPELPVLEDSSSGEPDTNGSVEIHISPDKMSVLVSFFPHLGNGKRLNTGDVVSLLSERGVDRSLVNREAIDNALWTCEEDSSSVKDVEVARGIPPRRGR</sequence>